<dbReference type="RefSeq" id="WP_285609694.1">
    <property type="nucleotide sequence ID" value="NZ_BSDC01000003.1"/>
</dbReference>
<comment type="subcellular location">
    <subcellularLocation>
        <location evidence="1">Chromosome</location>
    </subcellularLocation>
</comment>
<dbReference type="SMART" id="SM00317">
    <property type="entry name" value="SET"/>
    <property type="match status" value="1"/>
</dbReference>
<dbReference type="SMART" id="SM00508">
    <property type="entry name" value="PostSET"/>
    <property type="match status" value="1"/>
</dbReference>
<dbReference type="InterPro" id="IPR003616">
    <property type="entry name" value="Post-SET_dom"/>
</dbReference>
<evidence type="ECO:0000256" key="1">
    <source>
        <dbReference type="ARBA" id="ARBA00004286"/>
    </source>
</evidence>
<evidence type="ECO:0000256" key="2">
    <source>
        <dbReference type="ARBA" id="ARBA00022454"/>
    </source>
</evidence>
<protein>
    <submittedName>
        <fullName evidence="8">SET domain-containing protein-lysine N-methyltransferase</fullName>
    </submittedName>
</protein>
<dbReference type="SUPFAM" id="SSF82199">
    <property type="entry name" value="SET domain"/>
    <property type="match status" value="1"/>
</dbReference>
<dbReference type="PANTHER" id="PTHR22884">
    <property type="entry name" value="SET DOMAIN PROTEINS"/>
    <property type="match status" value="1"/>
</dbReference>
<dbReference type="InterPro" id="IPR046341">
    <property type="entry name" value="SET_dom_sf"/>
</dbReference>
<comment type="caution">
    <text evidence="8">The sequence shown here is derived from an EMBL/GenBank/DDBJ whole genome shotgun (WGS) entry which is preliminary data.</text>
</comment>
<evidence type="ECO:0000259" key="7">
    <source>
        <dbReference type="PROSITE" id="PS50868"/>
    </source>
</evidence>
<keyword evidence="5" id="KW-0949">S-adenosyl-L-methionine</keyword>
<feature type="domain" description="Post-SET" evidence="7">
    <location>
        <begin position="138"/>
        <end position="154"/>
    </location>
</feature>
<gene>
    <name evidence="8" type="ORF">GETHED_24130</name>
</gene>
<evidence type="ECO:0000313" key="8">
    <source>
        <dbReference type="EMBL" id="GLH68049.1"/>
    </source>
</evidence>
<dbReference type="Pfam" id="PF00856">
    <property type="entry name" value="SET"/>
    <property type="match status" value="1"/>
</dbReference>
<dbReference type="PROSITE" id="PS50868">
    <property type="entry name" value="POST_SET"/>
    <property type="match status" value="1"/>
</dbReference>
<keyword evidence="3" id="KW-0489">Methyltransferase</keyword>
<evidence type="ECO:0000256" key="4">
    <source>
        <dbReference type="ARBA" id="ARBA00022679"/>
    </source>
</evidence>
<dbReference type="InterPro" id="IPR050777">
    <property type="entry name" value="SET2_Histone-Lys_MeTrsfase"/>
</dbReference>
<dbReference type="Proteomes" id="UP001165044">
    <property type="component" value="Unassembled WGS sequence"/>
</dbReference>
<feature type="domain" description="SET" evidence="6">
    <location>
        <begin position="12"/>
        <end position="122"/>
    </location>
</feature>
<keyword evidence="4" id="KW-0808">Transferase</keyword>
<accession>A0ABQ5Q093</accession>
<dbReference type="Gene3D" id="2.170.270.10">
    <property type="entry name" value="SET domain"/>
    <property type="match status" value="1"/>
</dbReference>
<sequence length="176" mass="19087">MPFPQGPGQDRDFIRVQASGIHGTGVFAKRPIPKGTRILEYAGRRLAKAELLAAAGRGERKLTYVLNLDEDTAIDGAEQGNDARFVNHSCEPNCEVYIFDGTPYLYAMQEIAAGTELTFDYQLQSASALRISRSLSRELFPCHCGAPGCRGTLVALPKRRAGSGRANPAPIAPPQR</sequence>
<evidence type="ECO:0000313" key="9">
    <source>
        <dbReference type="Proteomes" id="UP001165044"/>
    </source>
</evidence>
<evidence type="ECO:0000259" key="6">
    <source>
        <dbReference type="PROSITE" id="PS50280"/>
    </source>
</evidence>
<name>A0ABQ5Q093_9BACT</name>
<dbReference type="PROSITE" id="PS50280">
    <property type="entry name" value="SET"/>
    <property type="match status" value="1"/>
</dbReference>
<reference evidence="8" key="1">
    <citation type="journal article" date="2023" name="Antonie Van Leeuwenhoek">
        <title>Mesoterricola silvestris gen. nov., sp. nov., Mesoterricola sediminis sp. nov., Geothrix oryzae sp. nov., Geothrix edaphica sp. nov., Geothrix rubra sp. nov., and Geothrix limicola sp. nov., six novel members of Acidobacteriota isolated from soils.</title>
        <authorList>
            <person name="Itoh H."/>
            <person name="Sugisawa Y."/>
            <person name="Mise K."/>
            <person name="Xu Z."/>
            <person name="Kuniyasu M."/>
            <person name="Ushijima N."/>
            <person name="Kawano K."/>
            <person name="Kobayashi E."/>
            <person name="Shiratori Y."/>
            <person name="Masuda Y."/>
            <person name="Senoo K."/>
        </authorList>
    </citation>
    <scope>NUCLEOTIDE SEQUENCE</scope>
    <source>
        <strain evidence="8">Red802</strain>
    </source>
</reference>
<keyword evidence="9" id="KW-1185">Reference proteome</keyword>
<organism evidence="8 9">
    <name type="scientific">Geothrix edaphica</name>
    <dbReference type="NCBI Taxonomy" id="2927976"/>
    <lineage>
        <taxon>Bacteria</taxon>
        <taxon>Pseudomonadati</taxon>
        <taxon>Acidobacteriota</taxon>
        <taxon>Holophagae</taxon>
        <taxon>Holophagales</taxon>
        <taxon>Holophagaceae</taxon>
        <taxon>Geothrix</taxon>
    </lineage>
</organism>
<proteinExistence type="predicted"/>
<evidence type="ECO:0000256" key="5">
    <source>
        <dbReference type="ARBA" id="ARBA00022691"/>
    </source>
</evidence>
<dbReference type="EMBL" id="BSDC01000003">
    <property type="protein sequence ID" value="GLH68049.1"/>
    <property type="molecule type" value="Genomic_DNA"/>
</dbReference>
<evidence type="ECO:0000256" key="3">
    <source>
        <dbReference type="ARBA" id="ARBA00022603"/>
    </source>
</evidence>
<keyword evidence="2" id="KW-0158">Chromosome</keyword>
<dbReference type="InterPro" id="IPR001214">
    <property type="entry name" value="SET_dom"/>
</dbReference>